<comment type="similarity">
    <text evidence="3 6">Belongs to the peptidase S26 family.</text>
</comment>
<comment type="caution">
    <text evidence="7">The sequence shown here is derived from an EMBL/GenBank/DDBJ whole genome shotgun (WGS) entry which is preliminary data.</text>
</comment>
<evidence type="ECO:0000256" key="2">
    <source>
        <dbReference type="ARBA" id="ARBA00004401"/>
    </source>
</evidence>
<sequence length="175" mass="20076">MTEKAKSFFEWLFVIGIAIVLALLLRNFVISTTHVEGNSMNPTIEQGDRIFVNRMGIFKNKLKRGNIIELHAPDKSGRDYIKRIVALPGDTVELKNNKVYVNNEQLNENYTSSQTTLVSGDKTKWELGEDEYFVLGDNRLPRESNDSRIFGPINKKDIVGRAFLRYFPFNKFGVL</sequence>
<keyword evidence="6" id="KW-0645">Protease</keyword>
<protein>
    <recommendedName>
        <fullName evidence="4 6">Signal peptidase I</fullName>
        <ecNumber evidence="4 6">3.4.21.89</ecNumber>
    </recommendedName>
</protein>
<keyword evidence="6" id="KW-0472">Membrane</keyword>
<dbReference type="Gene3D" id="2.10.109.10">
    <property type="entry name" value="Umud Fragment, subunit A"/>
    <property type="match status" value="1"/>
</dbReference>
<evidence type="ECO:0000256" key="5">
    <source>
        <dbReference type="ARBA" id="ARBA00022801"/>
    </source>
</evidence>
<comment type="catalytic activity">
    <reaction evidence="1 6">
        <text>Cleavage of hydrophobic, N-terminal signal or leader sequences from secreted and periplasmic proteins.</text>
        <dbReference type="EC" id="3.4.21.89"/>
    </reaction>
</comment>
<dbReference type="EC" id="3.4.21.89" evidence="4 6"/>
<comment type="subcellular location">
    <subcellularLocation>
        <location evidence="2">Cell membrane</location>
        <topology evidence="2">Single-pass type II membrane protein</topology>
    </subcellularLocation>
    <subcellularLocation>
        <location evidence="6">Membrane</location>
        <topology evidence="6">Single-pass type II membrane protein</topology>
    </subcellularLocation>
</comment>
<dbReference type="SUPFAM" id="SSF51306">
    <property type="entry name" value="LexA/Signal peptidase"/>
    <property type="match status" value="1"/>
</dbReference>
<evidence type="ECO:0000256" key="4">
    <source>
        <dbReference type="ARBA" id="ARBA00013208"/>
    </source>
</evidence>
<reference evidence="8" key="1">
    <citation type="submission" date="2017-04" db="EMBL/GenBank/DDBJ databases">
        <title>Finegoldia magna isolated from orthopedic joint implant-associated infections.</title>
        <authorList>
            <person name="Bjorklund S."/>
            <person name="Bruggemann H."/>
            <person name="Jensen A."/>
            <person name="Hellmark B."/>
            <person name="Soderquist B."/>
        </authorList>
    </citation>
    <scope>NUCLEOTIDE SEQUENCE [LARGE SCALE GENOMIC DNA]</scope>
    <source>
        <strain evidence="8">08T492</strain>
    </source>
</reference>
<dbReference type="GO" id="GO:0004252">
    <property type="term" value="F:serine-type endopeptidase activity"/>
    <property type="evidence" value="ECO:0007669"/>
    <property type="project" value="InterPro"/>
</dbReference>
<dbReference type="AlphaFoldDB" id="A0A133N5C6"/>
<keyword evidence="6" id="KW-0812">Transmembrane</keyword>
<evidence type="ECO:0000256" key="6">
    <source>
        <dbReference type="RuleBase" id="RU362042"/>
    </source>
</evidence>
<keyword evidence="6" id="KW-1133">Transmembrane helix</keyword>
<dbReference type="NCBIfam" id="TIGR02227">
    <property type="entry name" value="sigpep_I_bact"/>
    <property type="match status" value="1"/>
</dbReference>
<keyword evidence="5 6" id="KW-0378">Hydrolase</keyword>
<dbReference type="CDD" id="cd06530">
    <property type="entry name" value="S26_SPase_I"/>
    <property type="match status" value="1"/>
</dbReference>
<dbReference type="InterPro" id="IPR000223">
    <property type="entry name" value="Pept_S26A_signal_pept_1"/>
</dbReference>
<evidence type="ECO:0000313" key="8">
    <source>
        <dbReference type="Proteomes" id="UP000215361"/>
    </source>
</evidence>
<dbReference type="PROSITE" id="PS00760">
    <property type="entry name" value="SPASE_I_2"/>
    <property type="match status" value="1"/>
</dbReference>
<accession>A0A133N5C6</accession>
<organism evidence="7 8">
    <name type="scientific">Finegoldia magna</name>
    <name type="common">Peptostreptococcus magnus</name>
    <dbReference type="NCBI Taxonomy" id="1260"/>
    <lineage>
        <taxon>Bacteria</taxon>
        <taxon>Bacillati</taxon>
        <taxon>Bacillota</taxon>
        <taxon>Tissierellia</taxon>
        <taxon>Tissierellales</taxon>
        <taxon>Peptoniphilaceae</taxon>
        <taxon>Finegoldia</taxon>
    </lineage>
</organism>
<dbReference type="PRINTS" id="PR00727">
    <property type="entry name" value="LEADERPTASE"/>
</dbReference>
<gene>
    <name evidence="7" type="ORF">B9N56_02260</name>
</gene>
<dbReference type="RefSeq" id="WP_002838654.1">
    <property type="nucleotide sequence ID" value="NZ_CABKMR010000001.1"/>
</dbReference>
<dbReference type="GO" id="GO:0005886">
    <property type="term" value="C:plasma membrane"/>
    <property type="evidence" value="ECO:0007669"/>
    <property type="project" value="UniProtKB-SubCell"/>
</dbReference>
<dbReference type="Proteomes" id="UP000215361">
    <property type="component" value="Unassembled WGS sequence"/>
</dbReference>
<dbReference type="PANTHER" id="PTHR43390:SF1">
    <property type="entry name" value="CHLOROPLAST PROCESSING PEPTIDASE"/>
    <property type="match status" value="1"/>
</dbReference>
<dbReference type="InterPro" id="IPR019757">
    <property type="entry name" value="Pept_S26A_signal_pept_1_Lys-AS"/>
</dbReference>
<dbReference type="GO" id="GO:0009003">
    <property type="term" value="F:signal peptidase activity"/>
    <property type="evidence" value="ECO:0007669"/>
    <property type="project" value="UniProtKB-EC"/>
</dbReference>
<dbReference type="InterPro" id="IPR036286">
    <property type="entry name" value="LexA/Signal_pep-like_sf"/>
</dbReference>
<dbReference type="OMA" id="IEPRWIP"/>
<feature type="transmembrane region" description="Helical" evidence="6">
    <location>
        <begin position="12"/>
        <end position="30"/>
    </location>
</feature>
<proteinExistence type="inferred from homology"/>
<dbReference type="InterPro" id="IPR019533">
    <property type="entry name" value="Peptidase_S26"/>
</dbReference>
<evidence type="ECO:0000256" key="1">
    <source>
        <dbReference type="ARBA" id="ARBA00000677"/>
    </source>
</evidence>
<dbReference type="GO" id="GO:0006465">
    <property type="term" value="P:signal peptide processing"/>
    <property type="evidence" value="ECO:0007669"/>
    <property type="project" value="InterPro"/>
</dbReference>
<dbReference type="Pfam" id="PF10502">
    <property type="entry name" value="Peptidase_S26"/>
    <property type="match status" value="1"/>
</dbReference>
<evidence type="ECO:0000313" key="7">
    <source>
        <dbReference type="EMBL" id="OXZ38946.1"/>
    </source>
</evidence>
<dbReference type="EMBL" id="NDYI01000008">
    <property type="protein sequence ID" value="OXZ38946.1"/>
    <property type="molecule type" value="Genomic_DNA"/>
</dbReference>
<evidence type="ECO:0000256" key="3">
    <source>
        <dbReference type="ARBA" id="ARBA00009370"/>
    </source>
</evidence>
<name>A0A133N5C6_FINMA</name>
<dbReference type="PANTHER" id="PTHR43390">
    <property type="entry name" value="SIGNAL PEPTIDASE I"/>
    <property type="match status" value="1"/>
</dbReference>